<feature type="transmembrane region" description="Helical" evidence="1">
    <location>
        <begin position="6"/>
        <end position="31"/>
    </location>
</feature>
<evidence type="ECO:0000313" key="2">
    <source>
        <dbReference type="EMBL" id="KIM93948.1"/>
    </source>
</evidence>
<accession>A0A0C3C4V9</accession>
<dbReference type="AlphaFoldDB" id="A0A0C3C4V9"/>
<keyword evidence="3" id="KW-1185">Reference proteome</keyword>
<dbReference type="HOGENOM" id="CLU_3107005_0_0_1"/>
<sequence>MGIVLIYDLIVCLRCYLTGISTLPSLLAHVITRRFCSRRLTPGSTSAQVQR</sequence>
<organism evidence="2 3">
    <name type="scientific">Oidiodendron maius (strain Zn)</name>
    <dbReference type="NCBI Taxonomy" id="913774"/>
    <lineage>
        <taxon>Eukaryota</taxon>
        <taxon>Fungi</taxon>
        <taxon>Dikarya</taxon>
        <taxon>Ascomycota</taxon>
        <taxon>Pezizomycotina</taxon>
        <taxon>Leotiomycetes</taxon>
        <taxon>Leotiomycetes incertae sedis</taxon>
        <taxon>Myxotrichaceae</taxon>
        <taxon>Oidiodendron</taxon>
    </lineage>
</organism>
<protein>
    <submittedName>
        <fullName evidence="2">Uncharacterized protein</fullName>
    </submittedName>
</protein>
<evidence type="ECO:0000313" key="3">
    <source>
        <dbReference type="Proteomes" id="UP000054321"/>
    </source>
</evidence>
<proteinExistence type="predicted"/>
<keyword evidence="1" id="KW-0472">Membrane</keyword>
<dbReference type="Proteomes" id="UP000054321">
    <property type="component" value="Unassembled WGS sequence"/>
</dbReference>
<reference evidence="3" key="2">
    <citation type="submission" date="2015-01" db="EMBL/GenBank/DDBJ databases">
        <title>Evolutionary Origins and Diversification of the Mycorrhizal Mutualists.</title>
        <authorList>
            <consortium name="DOE Joint Genome Institute"/>
            <consortium name="Mycorrhizal Genomics Consortium"/>
            <person name="Kohler A."/>
            <person name="Kuo A."/>
            <person name="Nagy L.G."/>
            <person name="Floudas D."/>
            <person name="Copeland A."/>
            <person name="Barry K.W."/>
            <person name="Cichocki N."/>
            <person name="Veneault-Fourrey C."/>
            <person name="LaButti K."/>
            <person name="Lindquist E.A."/>
            <person name="Lipzen A."/>
            <person name="Lundell T."/>
            <person name="Morin E."/>
            <person name="Murat C."/>
            <person name="Riley R."/>
            <person name="Ohm R."/>
            <person name="Sun H."/>
            <person name="Tunlid A."/>
            <person name="Henrissat B."/>
            <person name="Grigoriev I.V."/>
            <person name="Hibbett D.S."/>
            <person name="Martin F."/>
        </authorList>
    </citation>
    <scope>NUCLEOTIDE SEQUENCE [LARGE SCALE GENOMIC DNA]</scope>
    <source>
        <strain evidence="3">Zn</strain>
    </source>
</reference>
<name>A0A0C3C4V9_OIDMZ</name>
<keyword evidence="1" id="KW-0812">Transmembrane</keyword>
<evidence type="ECO:0000256" key="1">
    <source>
        <dbReference type="SAM" id="Phobius"/>
    </source>
</evidence>
<reference evidence="2 3" key="1">
    <citation type="submission" date="2014-04" db="EMBL/GenBank/DDBJ databases">
        <authorList>
            <consortium name="DOE Joint Genome Institute"/>
            <person name="Kuo A."/>
            <person name="Martino E."/>
            <person name="Perotto S."/>
            <person name="Kohler A."/>
            <person name="Nagy L.G."/>
            <person name="Floudas D."/>
            <person name="Copeland A."/>
            <person name="Barry K.W."/>
            <person name="Cichocki N."/>
            <person name="Veneault-Fourrey C."/>
            <person name="LaButti K."/>
            <person name="Lindquist E.A."/>
            <person name="Lipzen A."/>
            <person name="Lundell T."/>
            <person name="Morin E."/>
            <person name="Murat C."/>
            <person name="Sun H."/>
            <person name="Tunlid A."/>
            <person name="Henrissat B."/>
            <person name="Grigoriev I.V."/>
            <person name="Hibbett D.S."/>
            <person name="Martin F."/>
            <person name="Nordberg H.P."/>
            <person name="Cantor M.N."/>
            <person name="Hua S.X."/>
        </authorList>
    </citation>
    <scope>NUCLEOTIDE SEQUENCE [LARGE SCALE GENOMIC DNA]</scope>
    <source>
        <strain evidence="2 3">Zn</strain>
    </source>
</reference>
<dbReference type="EMBL" id="KN832892">
    <property type="protein sequence ID" value="KIM93948.1"/>
    <property type="molecule type" value="Genomic_DNA"/>
</dbReference>
<gene>
    <name evidence="2" type="ORF">OIDMADRAFT_21469</name>
</gene>
<dbReference type="InParanoid" id="A0A0C3C4V9"/>
<keyword evidence="1" id="KW-1133">Transmembrane helix</keyword>